<dbReference type="NCBIfam" id="TIGR03011">
    <property type="entry name" value="sulf_tusB_dsrH"/>
    <property type="match status" value="1"/>
</dbReference>
<protein>
    <submittedName>
        <fullName evidence="1">tRNA 5-methylaminomethyl-2-thiouridine synthase subunit TusB</fullName>
    </submittedName>
</protein>
<organism evidence="1">
    <name type="scientific">hydrothermal vent metagenome</name>
    <dbReference type="NCBI Taxonomy" id="652676"/>
    <lineage>
        <taxon>unclassified sequences</taxon>
        <taxon>metagenomes</taxon>
        <taxon>ecological metagenomes</taxon>
    </lineage>
</organism>
<dbReference type="PANTHER" id="PTHR37526:SF1">
    <property type="entry name" value="PROTEIN TUSB"/>
    <property type="match status" value="1"/>
</dbReference>
<accession>A0A3B0WH85</accession>
<dbReference type="InterPro" id="IPR027396">
    <property type="entry name" value="DsrEFH-like"/>
</dbReference>
<dbReference type="InterPro" id="IPR007215">
    <property type="entry name" value="Sulphur_relay_TusB/DsrH"/>
</dbReference>
<proteinExistence type="predicted"/>
<dbReference type="AlphaFoldDB" id="A0A3B0WH85"/>
<dbReference type="EMBL" id="UOFE01000023">
    <property type="protein sequence ID" value="VAW51840.1"/>
    <property type="molecule type" value="Genomic_DNA"/>
</dbReference>
<dbReference type="GO" id="GO:0002143">
    <property type="term" value="P:tRNA wobble position uridine thiolation"/>
    <property type="evidence" value="ECO:0007669"/>
    <property type="project" value="InterPro"/>
</dbReference>
<dbReference type="CDD" id="cd06223">
    <property type="entry name" value="PRTases_typeI"/>
    <property type="match status" value="1"/>
</dbReference>
<sequence>MTLLHTVNKSPFESNSFDICLGYAKEGSTVLLIEDGVYAATTNTSAAEKIQQAMQGGASGVTFAVLGPDLQARGLEGKLADGIKVVDYEGFVNLAAESDSVQSWL</sequence>
<dbReference type="GO" id="GO:1990228">
    <property type="term" value="C:sulfurtransferase complex"/>
    <property type="evidence" value="ECO:0007669"/>
    <property type="project" value="TreeGrafter"/>
</dbReference>
<gene>
    <name evidence="1" type="ORF">MNBD_GAMMA05-1960</name>
</gene>
<dbReference type="InterPro" id="IPR000836">
    <property type="entry name" value="PRTase_dom"/>
</dbReference>
<dbReference type="PANTHER" id="PTHR37526">
    <property type="entry name" value="PROTEIN TUSB"/>
    <property type="match status" value="1"/>
</dbReference>
<dbReference type="Pfam" id="PF04077">
    <property type="entry name" value="DsrH"/>
    <property type="match status" value="1"/>
</dbReference>
<dbReference type="Gene3D" id="3.40.1260.10">
    <property type="entry name" value="DsrEFH-like"/>
    <property type="match status" value="1"/>
</dbReference>
<name>A0A3B0WH85_9ZZZZ</name>
<dbReference type="SUPFAM" id="SSF75169">
    <property type="entry name" value="DsrEFH-like"/>
    <property type="match status" value="1"/>
</dbReference>
<evidence type="ECO:0000313" key="1">
    <source>
        <dbReference type="EMBL" id="VAW51840.1"/>
    </source>
</evidence>
<reference evidence="1" key="1">
    <citation type="submission" date="2018-06" db="EMBL/GenBank/DDBJ databases">
        <authorList>
            <person name="Zhirakovskaya E."/>
        </authorList>
    </citation>
    <scope>NUCLEOTIDE SEQUENCE</scope>
</reference>